<dbReference type="InterPro" id="IPR006140">
    <property type="entry name" value="D-isomer_DH_NAD-bd"/>
</dbReference>
<evidence type="ECO:0000256" key="4">
    <source>
        <dbReference type="RuleBase" id="RU003719"/>
    </source>
</evidence>
<dbReference type="Pfam" id="PF00389">
    <property type="entry name" value="2-Hacid_dh"/>
    <property type="match status" value="1"/>
</dbReference>
<dbReference type="AlphaFoldDB" id="A0A0G1XN39"/>
<reference evidence="7 8" key="1">
    <citation type="journal article" date="2015" name="Nature">
        <title>rRNA introns, odd ribosomes, and small enigmatic genomes across a large radiation of phyla.</title>
        <authorList>
            <person name="Brown C.T."/>
            <person name="Hug L.A."/>
            <person name="Thomas B.C."/>
            <person name="Sharon I."/>
            <person name="Castelle C.J."/>
            <person name="Singh A."/>
            <person name="Wilkins M.J."/>
            <person name="Williams K.H."/>
            <person name="Banfield J.F."/>
        </authorList>
    </citation>
    <scope>NUCLEOTIDE SEQUENCE [LARGE SCALE GENOMIC DNA]</scope>
</reference>
<dbReference type="InterPro" id="IPR036291">
    <property type="entry name" value="NAD(P)-bd_dom_sf"/>
</dbReference>
<dbReference type="GO" id="GO:0051287">
    <property type="term" value="F:NAD binding"/>
    <property type="evidence" value="ECO:0007669"/>
    <property type="project" value="InterPro"/>
</dbReference>
<dbReference type="EMBL" id="LCPJ01000009">
    <property type="protein sequence ID" value="KKU95740.1"/>
    <property type="molecule type" value="Genomic_DNA"/>
</dbReference>
<evidence type="ECO:0000259" key="5">
    <source>
        <dbReference type="Pfam" id="PF00389"/>
    </source>
</evidence>
<evidence type="ECO:0000256" key="2">
    <source>
        <dbReference type="ARBA" id="ARBA00023002"/>
    </source>
</evidence>
<accession>A0A0G1XN39</accession>
<dbReference type="PROSITE" id="PS00671">
    <property type="entry name" value="D_2_HYDROXYACID_DH_3"/>
    <property type="match status" value="1"/>
</dbReference>
<dbReference type="PROSITE" id="PS00670">
    <property type="entry name" value="D_2_HYDROXYACID_DH_2"/>
    <property type="match status" value="1"/>
</dbReference>
<evidence type="ECO:0000259" key="6">
    <source>
        <dbReference type="Pfam" id="PF02826"/>
    </source>
</evidence>
<dbReference type="Gene3D" id="3.40.50.720">
    <property type="entry name" value="NAD(P)-binding Rossmann-like Domain"/>
    <property type="match status" value="2"/>
</dbReference>
<feature type="domain" description="D-isomer specific 2-hydroxyacid dehydrogenase NAD-binding" evidence="6">
    <location>
        <begin position="112"/>
        <end position="290"/>
    </location>
</feature>
<dbReference type="Proteomes" id="UP000034661">
    <property type="component" value="Unassembled WGS sequence"/>
</dbReference>
<protein>
    <submittedName>
        <fullName evidence="7">D-3-phosphoglycerate dehydrogenase</fullName>
    </submittedName>
</protein>
<dbReference type="InterPro" id="IPR029753">
    <property type="entry name" value="D-isomer_DH_CS"/>
</dbReference>
<gene>
    <name evidence="7" type="ORF">UY27_C0009G0003</name>
</gene>
<dbReference type="PANTHER" id="PTHR42789">
    <property type="entry name" value="D-ISOMER SPECIFIC 2-HYDROXYACID DEHYDROGENASE FAMILY PROTEIN (AFU_ORTHOLOGUE AFUA_6G10090)"/>
    <property type="match status" value="1"/>
</dbReference>
<dbReference type="InterPro" id="IPR050857">
    <property type="entry name" value="D-2-hydroxyacid_DH"/>
</dbReference>
<evidence type="ECO:0000313" key="8">
    <source>
        <dbReference type="Proteomes" id="UP000034661"/>
    </source>
</evidence>
<sequence length="314" mass="33126">MKILISDSIGQSGIDYLKQQARLPDGQGFEVVLKPDITPEELIGEIGEYDGLIVRSRTKVTAEVIAAGQKLKVIGRAGSGLDNIDVEAAKKAGVAVVNAPGANAQSVAEHTMALILALFRKLLPVATALKAGRWEKKGYMATELSGKTIGIVGFGNVGMKVAEITHGFGMKLLVATRTQTSEKEKTMKDLNGTLVTLDQLLKESDVVTLHVPKSSETEHLIGEKELALMKKTSYLINCSRGGVVDEAALIKALTTRQMAGAALDVFATEPLPADSPLLTLDNVILTPHIAAASAEAKERASLLVAQAVAAALLV</sequence>
<dbReference type="SUPFAM" id="SSF51735">
    <property type="entry name" value="NAD(P)-binding Rossmann-fold domains"/>
    <property type="match status" value="1"/>
</dbReference>
<dbReference type="InterPro" id="IPR006139">
    <property type="entry name" value="D-isomer_2_OHA_DH_cat_dom"/>
</dbReference>
<comment type="caution">
    <text evidence="7">The sequence shown here is derived from an EMBL/GenBank/DDBJ whole genome shotgun (WGS) entry which is preliminary data.</text>
</comment>
<dbReference type="GO" id="GO:0016616">
    <property type="term" value="F:oxidoreductase activity, acting on the CH-OH group of donors, NAD or NADP as acceptor"/>
    <property type="evidence" value="ECO:0007669"/>
    <property type="project" value="InterPro"/>
</dbReference>
<dbReference type="CDD" id="cd12173">
    <property type="entry name" value="PGDH_4"/>
    <property type="match status" value="1"/>
</dbReference>
<comment type="similarity">
    <text evidence="1 4">Belongs to the D-isomer specific 2-hydroxyacid dehydrogenase family.</text>
</comment>
<dbReference type="Pfam" id="PF02826">
    <property type="entry name" value="2-Hacid_dh_C"/>
    <property type="match status" value="1"/>
</dbReference>
<proteinExistence type="inferred from homology"/>
<dbReference type="SUPFAM" id="SSF52283">
    <property type="entry name" value="Formate/glycerate dehydrogenase catalytic domain-like"/>
    <property type="match status" value="1"/>
</dbReference>
<dbReference type="FunFam" id="3.40.50.720:FF:000203">
    <property type="entry name" value="D-3-phosphoglycerate dehydrogenase (SerA)"/>
    <property type="match status" value="1"/>
</dbReference>
<dbReference type="PANTHER" id="PTHR42789:SF1">
    <property type="entry name" value="D-ISOMER SPECIFIC 2-HYDROXYACID DEHYDROGENASE FAMILY PROTEIN (AFU_ORTHOLOGUE AFUA_6G10090)"/>
    <property type="match status" value="1"/>
</dbReference>
<organism evidence="7 8">
    <name type="scientific">Candidatus Gottesmanbacteria bacterium GW2011_GWA1_48_13</name>
    <dbReference type="NCBI Taxonomy" id="1618439"/>
    <lineage>
        <taxon>Bacteria</taxon>
        <taxon>Candidatus Gottesmaniibacteriota</taxon>
    </lineage>
</organism>
<keyword evidence="3" id="KW-0520">NAD</keyword>
<feature type="domain" description="D-isomer specific 2-hydroxyacid dehydrogenase catalytic" evidence="5">
    <location>
        <begin position="3"/>
        <end position="312"/>
    </location>
</feature>
<keyword evidence="2 4" id="KW-0560">Oxidoreductase</keyword>
<evidence type="ECO:0000256" key="3">
    <source>
        <dbReference type="ARBA" id="ARBA00023027"/>
    </source>
</evidence>
<dbReference type="PATRIC" id="fig|1618439.3.peg.333"/>
<evidence type="ECO:0000256" key="1">
    <source>
        <dbReference type="ARBA" id="ARBA00005854"/>
    </source>
</evidence>
<name>A0A0G1XN39_9BACT</name>
<evidence type="ECO:0000313" key="7">
    <source>
        <dbReference type="EMBL" id="KKU95740.1"/>
    </source>
</evidence>